<dbReference type="InterPro" id="IPR013087">
    <property type="entry name" value="Znf_C2H2_type"/>
</dbReference>
<keyword evidence="1" id="KW-0863">Zinc-finger</keyword>
<keyword evidence="1" id="KW-0862">Zinc</keyword>
<comment type="caution">
    <text evidence="3">The sequence shown here is derived from an EMBL/GenBank/DDBJ whole genome shotgun (WGS) entry which is preliminary data.</text>
</comment>
<dbReference type="Proteomes" id="UP000494165">
    <property type="component" value="Unassembled WGS sequence"/>
</dbReference>
<proteinExistence type="predicted"/>
<accession>A0A8S1DGK5</accession>
<sequence>MQQTSEFLDQTEHRKAYSDQFSSRVLNPDLEEMSNLGPYCPLFKPLRVMMSDNKQYFETPLNVESITFEPLCGTSQNSHHALETNIDIQDSVLLQCVFCRQKFYSQKALLSHMNEQHSNEESLSPMLCVGNFQTIEHPHWLYTHETFQKSN</sequence>
<gene>
    <name evidence="3" type="ORF">CLODIP_2_CD07078</name>
</gene>
<dbReference type="PROSITE" id="PS50157">
    <property type="entry name" value="ZINC_FINGER_C2H2_2"/>
    <property type="match status" value="1"/>
</dbReference>
<evidence type="ECO:0000259" key="2">
    <source>
        <dbReference type="PROSITE" id="PS50157"/>
    </source>
</evidence>
<keyword evidence="4" id="KW-1185">Reference proteome</keyword>
<dbReference type="PROSITE" id="PS00028">
    <property type="entry name" value="ZINC_FINGER_C2H2_1"/>
    <property type="match status" value="1"/>
</dbReference>
<name>A0A8S1DGK5_9INSE</name>
<evidence type="ECO:0000256" key="1">
    <source>
        <dbReference type="PROSITE-ProRule" id="PRU00042"/>
    </source>
</evidence>
<keyword evidence="1" id="KW-0479">Metal-binding</keyword>
<evidence type="ECO:0000313" key="3">
    <source>
        <dbReference type="EMBL" id="CAB3380116.1"/>
    </source>
</evidence>
<dbReference type="EMBL" id="CADEPI010000201">
    <property type="protein sequence ID" value="CAB3380116.1"/>
    <property type="molecule type" value="Genomic_DNA"/>
</dbReference>
<reference evidence="3 4" key="1">
    <citation type="submission" date="2020-04" db="EMBL/GenBank/DDBJ databases">
        <authorList>
            <person name="Alioto T."/>
            <person name="Alioto T."/>
            <person name="Gomez Garrido J."/>
        </authorList>
    </citation>
    <scope>NUCLEOTIDE SEQUENCE [LARGE SCALE GENOMIC DNA]</scope>
</reference>
<organism evidence="3 4">
    <name type="scientific">Cloeon dipterum</name>
    <dbReference type="NCBI Taxonomy" id="197152"/>
    <lineage>
        <taxon>Eukaryota</taxon>
        <taxon>Metazoa</taxon>
        <taxon>Ecdysozoa</taxon>
        <taxon>Arthropoda</taxon>
        <taxon>Hexapoda</taxon>
        <taxon>Insecta</taxon>
        <taxon>Pterygota</taxon>
        <taxon>Palaeoptera</taxon>
        <taxon>Ephemeroptera</taxon>
        <taxon>Pisciforma</taxon>
        <taxon>Baetidae</taxon>
        <taxon>Cloeon</taxon>
    </lineage>
</organism>
<feature type="domain" description="C2H2-type" evidence="2">
    <location>
        <begin position="94"/>
        <end position="122"/>
    </location>
</feature>
<dbReference type="AlphaFoldDB" id="A0A8S1DGK5"/>
<dbReference type="GO" id="GO:0008270">
    <property type="term" value="F:zinc ion binding"/>
    <property type="evidence" value="ECO:0007669"/>
    <property type="project" value="UniProtKB-KW"/>
</dbReference>
<protein>
    <recommendedName>
        <fullName evidence="2">C2H2-type domain-containing protein</fullName>
    </recommendedName>
</protein>
<evidence type="ECO:0000313" key="4">
    <source>
        <dbReference type="Proteomes" id="UP000494165"/>
    </source>
</evidence>